<reference evidence="7 8" key="1">
    <citation type="journal article" date="2012" name="Nat. Biotechnol.">
        <title>Draft genome sequence of pigeonpea (Cajanus cajan), an orphan legume crop of resource-poor farmers.</title>
        <authorList>
            <person name="Varshney R.K."/>
            <person name="Chen W."/>
            <person name="Li Y."/>
            <person name="Bharti A.K."/>
            <person name="Saxena R.K."/>
            <person name="Schlueter J.A."/>
            <person name="Donoghue M.T."/>
            <person name="Azam S."/>
            <person name="Fan G."/>
            <person name="Whaley A.M."/>
            <person name="Farmer A.D."/>
            <person name="Sheridan J."/>
            <person name="Iwata A."/>
            <person name="Tuteja R."/>
            <person name="Penmetsa R.V."/>
            <person name="Wu W."/>
            <person name="Upadhyaya H.D."/>
            <person name="Yang S.P."/>
            <person name="Shah T."/>
            <person name="Saxena K.B."/>
            <person name="Michael T."/>
            <person name="McCombie W.R."/>
            <person name="Yang B."/>
            <person name="Zhang G."/>
            <person name="Yang H."/>
            <person name="Wang J."/>
            <person name="Spillane C."/>
            <person name="Cook D.R."/>
            <person name="May G.D."/>
            <person name="Xu X."/>
            <person name="Jackson S.A."/>
        </authorList>
    </citation>
    <scope>NUCLEOTIDE SEQUENCE [LARGE SCALE GENOMIC DNA]</scope>
    <source>
        <strain evidence="8">cv. Asha</strain>
    </source>
</reference>
<dbReference type="OrthoDB" id="1436897at2759"/>
<feature type="region of interest" description="Disordered" evidence="5">
    <location>
        <begin position="1"/>
        <end position="46"/>
    </location>
</feature>
<dbReference type="AlphaFoldDB" id="A0A151TW55"/>
<accession>A0A151TW55</accession>
<keyword evidence="8" id="KW-1185">Reference proteome</keyword>
<dbReference type="InterPro" id="IPR005175">
    <property type="entry name" value="PPC_dom"/>
</dbReference>
<name>A0A151TW55_CAJCA</name>
<evidence type="ECO:0000256" key="5">
    <source>
        <dbReference type="SAM" id="MobiDB-lite"/>
    </source>
</evidence>
<dbReference type="PANTHER" id="PTHR31100:SF63">
    <property type="entry name" value="AT-HOOK MOTIF NUCLEAR-LOCALIZED PROTEIN"/>
    <property type="match status" value="1"/>
</dbReference>
<protein>
    <submittedName>
        <fullName evidence="7">DNA-binding protein ESCAROLA</fullName>
    </submittedName>
</protein>
<dbReference type="GO" id="GO:0003680">
    <property type="term" value="F:minor groove of adenine-thymine-rich DNA binding"/>
    <property type="evidence" value="ECO:0007669"/>
    <property type="project" value="InterPro"/>
</dbReference>
<evidence type="ECO:0000313" key="7">
    <source>
        <dbReference type="EMBL" id="KYP71293.1"/>
    </source>
</evidence>
<dbReference type="GO" id="GO:0005634">
    <property type="term" value="C:nucleus"/>
    <property type="evidence" value="ECO:0007669"/>
    <property type="project" value="TreeGrafter"/>
</dbReference>
<dbReference type="STRING" id="3821.A0A151TW55"/>
<dbReference type="CDD" id="cd11378">
    <property type="entry name" value="DUF296"/>
    <property type="match status" value="1"/>
</dbReference>
<feature type="domain" description="PPC" evidence="6">
    <location>
        <begin position="63"/>
        <end position="192"/>
    </location>
</feature>
<evidence type="ECO:0000256" key="1">
    <source>
        <dbReference type="ARBA" id="ARBA00023015"/>
    </source>
</evidence>
<dbReference type="OMA" id="TMINQAN"/>
<dbReference type="GO" id="GO:0003700">
    <property type="term" value="F:DNA-binding transcription factor activity"/>
    <property type="evidence" value="ECO:0007669"/>
    <property type="project" value="TreeGrafter"/>
</dbReference>
<keyword evidence="4" id="KW-0539">Nucleus</keyword>
<feature type="compositionally biased region" description="Low complexity" evidence="5">
    <location>
        <begin position="7"/>
        <end position="31"/>
    </location>
</feature>
<keyword evidence="1" id="KW-0805">Transcription regulation</keyword>
<sequence length="192" mass="20512">MVEPRTIIPLSSPFSPSSDDNNSNTIIGSSSHQKSQPLKKARGRPLGSKNKLILPTMINQANGNGPKPIYINIPNNSDLIETVVQFARRYQVNFSVVSASGTISCATLHQTHSQIPTFIAHGPFTLVSLSGTYINNNPLVATSSLSSSNLNLRGPFSISFTSSSDQSFAGIVAGKVMTANKVTVVILPFQQL</sequence>
<keyword evidence="3" id="KW-0804">Transcription</keyword>
<organism evidence="7 8">
    <name type="scientific">Cajanus cajan</name>
    <name type="common">Pigeon pea</name>
    <name type="synonym">Cajanus indicus</name>
    <dbReference type="NCBI Taxonomy" id="3821"/>
    <lineage>
        <taxon>Eukaryota</taxon>
        <taxon>Viridiplantae</taxon>
        <taxon>Streptophyta</taxon>
        <taxon>Embryophyta</taxon>
        <taxon>Tracheophyta</taxon>
        <taxon>Spermatophyta</taxon>
        <taxon>Magnoliopsida</taxon>
        <taxon>eudicotyledons</taxon>
        <taxon>Gunneridae</taxon>
        <taxon>Pentapetalae</taxon>
        <taxon>rosids</taxon>
        <taxon>fabids</taxon>
        <taxon>Fabales</taxon>
        <taxon>Fabaceae</taxon>
        <taxon>Papilionoideae</taxon>
        <taxon>50 kb inversion clade</taxon>
        <taxon>NPAAA clade</taxon>
        <taxon>indigoferoid/millettioid clade</taxon>
        <taxon>Phaseoleae</taxon>
        <taxon>Cajanus</taxon>
    </lineage>
</organism>
<evidence type="ECO:0000259" key="6">
    <source>
        <dbReference type="PROSITE" id="PS51742"/>
    </source>
</evidence>
<evidence type="ECO:0000256" key="3">
    <source>
        <dbReference type="ARBA" id="ARBA00023163"/>
    </source>
</evidence>
<dbReference type="PROSITE" id="PS51742">
    <property type="entry name" value="PPC"/>
    <property type="match status" value="1"/>
</dbReference>
<gene>
    <name evidence="7" type="ORF">KK1_010547</name>
</gene>
<dbReference type="SUPFAM" id="SSF117856">
    <property type="entry name" value="AF0104/ALDC/Ptd012-like"/>
    <property type="match status" value="1"/>
</dbReference>
<evidence type="ECO:0000256" key="2">
    <source>
        <dbReference type="ARBA" id="ARBA00023125"/>
    </source>
</evidence>
<dbReference type="PANTHER" id="PTHR31100">
    <property type="entry name" value="AT-HOOK MOTIF NUCLEAR-LOCALIZED PROTEIN 15"/>
    <property type="match status" value="1"/>
</dbReference>
<evidence type="ECO:0000313" key="8">
    <source>
        <dbReference type="Proteomes" id="UP000075243"/>
    </source>
</evidence>
<evidence type="ECO:0000256" key="4">
    <source>
        <dbReference type="ARBA" id="ARBA00023242"/>
    </source>
</evidence>
<dbReference type="Proteomes" id="UP000075243">
    <property type="component" value="Chromosome 3"/>
</dbReference>
<dbReference type="InterPro" id="IPR014476">
    <property type="entry name" value="AHL15-29"/>
</dbReference>
<dbReference type="Gramene" id="C.cajan_10252.t">
    <property type="protein sequence ID" value="C.cajan_10252.t.cds1"/>
    <property type="gene ID" value="C.cajan_10252"/>
</dbReference>
<dbReference type="EMBL" id="CM003605">
    <property type="protein sequence ID" value="KYP71293.1"/>
    <property type="molecule type" value="Genomic_DNA"/>
</dbReference>
<proteinExistence type="predicted"/>
<dbReference type="Pfam" id="PF03479">
    <property type="entry name" value="PCC"/>
    <property type="match status" value="1"/>
</dbReference>
<dbReference type="Gene3D" id="3.30.1330.80">
    <property type="entry name" value="Hypothetical protein, similar to alpha- acetolactate decarboxylase, domain 2"/>
    <property type="match status" value="1"/>
</dbReference>
<keyword evidence="2 7" id="KW-0238">DNA-binding</keyword>